<comment type="caution">
    <text evidence="1">The sequence shown here is derived from an EMBL/GenBank/DDBJ whole genome shotgun (WGS) entry which is preliminary data.</text>
</comment>
<dbReference type="Proteomes" id="UP000033736">
    <property type="component" value="Unassembled WGS sequence"/>
</dbReference>
<gene>
    <name evidence="1" type="ORF">RAT170B_0116</name>
</gene>
<proteinExistence type="predicted"/>
<evidence type="ECO:0000313" key="1">
    <source>
        <dbReference type="EMBL" id="KJW05302.1"/>
    </source>
</evidence>
<organism evidence="1 2">
    <name type="scientific">Rickettsia argasii T170-B</name>
    <dbReference type="NCBI Taxonomy" id="1268837"/>
    <lineage>
        <taxon>Bacteria</taxon>
        <taxon>Pseudomonadati</taxon>
        <taxon>Pseudomonadota</taxon>
        <taxon>Alphaproteobacteria</taxon>
        <taxon>Rickettsiales</taxon>
        <taxon>Rickettsiaceae</taxon>
        <taxon>Rickettsieae</taxon>
        <taxon>Rickettsia</taxon>
        <taxon>spotted fever group</taxon>
    </lineage>
</organism>
<accession>A0A0F3RGQ0</accession>
<dbReference type="AlphaFoldDB" id="A0A0F3RGQ0"/>
<reference evidence="1 2" key="1">
    <citation type="submission" date="2015-01" db="EMBL/GenBank/DDBJ databases">
        <title>Genome Sequencing of Rickettsiales /home/snadendla/prok_pipe/test/illegal_ec_num.txt.</title>
        <authorList>
            <person name="Daugherty S.C."/>
            <person name="Su Q."/>
            <person name="Abolude K."/>
            <person name="Beier-Sexton M."/>
            <person name="Carlyon J.A."/>
            <person name="Carter R."/>
            <person name="Day N.P."/>
            <person name="Dumler S.J."/>
            <person name="Dyachenko V."/>
            <person name="Godinez A."/>
            <person name="Kurtti T.J."/>
            <person name="Lichay M."/>
            <person name="Mullins K.E."/>
            <person name="Ott S."/>
            <person name="Pappas-Brown V."/>
            <person name="Paris D.H."/>
            <person name="Patel P."/>
            <person name="Richards A.L."/>
            <person name="Sadzewicz L."/>
            <person name="Sears K."/>
            <person name="Seidman D."/>
            <person name="Sengamalay N."/>
            <person name="Stenos J."/>
            <person name="Tallon L.J."/>
            <person name="Vincent G."/>
            <person name="Fraser C.M."/>
            <person name="Munderloh U."/>
            <person name="Dunning-Hotopp J.C."/>
        </authorList>
    </citation>
    <scope>NUCLEOTIDE SEQUENCE [LARGE SCALE GENOMIC DNA]</scope>
    <source>
        <strain evidence="1 2">T170-B</strain>
    </source>
</reference>
<dbReference type="EMBL" id="LAOQ01000001">
    <property type="protein sequence ID" value="KJW05302.1"/>
    <property type="molecule type" value="Genomic_DNA"/>
</dbReference>
<keyword evidence="2" id="KW-1185">Reference proteome</keyword>
<evidence type="ECO:0000313" key="2">
    <source>
        <dbReference type="Proteomes" id="UP000033736"/>
    </source>
</evidence>
<dbReference type="PATRIC" id="fig|1268837.3.peg.115"/>
<name>A0A0F3RGQ0_9RICK</name>
<protein>
    <submittedName>
        <fullName evidence="1">Uncharacterized protein</fullName>
    </submittedName>
</protein>
<sequence>MCYLLYYWIVLKKTIDVIPAKTHGCQLKEKVTPWLDHRVHIILVFLTGSHDQVGIVAWIGKPTRCHSRVGGNPEK</sequence>